<organism evidence="1 2">
    <name type="scientific">Pleurotus cornucopiae</name>
    <name type="common">Cornucopia mushroom</name>
    <dbReference type="NCBI Taxonomy" id="5321"/>
    <lineage>
        <taxon>Eukaryota</taxon>
        <taxon>Fungi</taxon>
        <taxon>Dikarya</taxon>
        <taxon>Basidiomycota</taxon>
        <taxon>Agaricomycotina</taxon>
        <taxon>Agaricomycetes</taxon>
        <taxon>Agaricomycetidae</taxon>
        <taxon>Agaricales</taxon>
        <taxon>Pleurotineae</taxon>
        <taxon>Pleurotaceae</taxon>
        <taxon>Pleurotus</taxon>
    </lineage>
</organism>
<accession>A0ACB7IU71</accession>
<keyword evidence="2" id="KW-1185">Reference proteome</keyword>
<sequence length="182" mass="21415">MPEYVELLSSYLVVKHWLEDMQKLSGKNPIWRTLHVDMTIPEDDRKFAVPDVHAKDSFQIPLEVPAALTLKVEPSFKLCRGKTNNQTLIYPPVPTLRESQPRLLDVQFHPRKMILRFMIELPSPQEFWMRRPLRWGKLHGRSARKGSKERFYESYEPGQQVRDHDTELVPSTTITRRAHNTT</sequence>
<evidence type="ECO:0000313" key="1">
    <source>
        <dbReference type="EMBL" id="KAG9221515.1"/>
    </source>
</evidence>
<comment type="caution">
    <text evidence="1">The sequence shown here is derived from an EMBL/GenBank/DDBJ whole genome shotgun (WGS) entry which is preliminary data.</text>
</comment>
<name>A0ACB7IU71_PLECO</name>
<gene>
    <name evidence="1" type="ORF">CCMSSC00406_0009338</name>
</gene>
<dbReference type="EMBL" id="WQMT02000006">
    <property type="protein sequence ID" value="KAG9221515.1"/>
    <property type="molecule type" value="Genomic_DNA"/>
</dbReference>
<reference evidence="1 2" key="1">
    <citation type="journal article" date="2021" name="Appl. Environ. Microbiol.">
        <title>Genetic linkage and physical mapping for an oyster mushroom Pleurotus cornucopiae and QTL analysis for the trait cap color.</title>
        <authorList>
            <person name="Zhang Y."/>
            <person name="Gao W."/>
            <person name="Sonnenberg A."/>
            <person name="Chen Q."/>
            <person name="Zhang J."/>
            <person name="Huang C."/>
        </authorList>
    </citation>
    <scope>NUCLEOTIDE SEQUENCE [LARGE SCALE GENOMIC DNA]</scope>
    <source>
        <strain evidence="1">CCMSSC00406</strain>
    </source>
</reference>
<proteinExistence type="predicted"/>
<evidence type="ECO:0000313" key="2">
    <source>
        <dbReference type="Proteomes" id="UP000824881"/>
    </source>
</evidence>
<dbReference type="Proteomes" id="UP000824881">
    <property type="component" value="Unassembled WGS sequence"/>
</dbReference>
<protein>
    <submittedName>
        <fullName evidence="1">Uncharacterized protein</fullName>
    </submittedName>
</protein>